<dbReference type="Proteomes" id="UP000199074">
    <property type="component" value="Unassembled WGS sequence"/>
</dbReference>
<evidence type="ECO:0000256" key="17">
    <source>
        <dbReference type="SAM" id="MobiDB-lite"/>
    </source>
</evidence>
<evidence type="ECO:0000256" key="2">
    <source>
        <dbReference type="ARBA" id="ARBA00001946"/>
    </source>
</evidence>
<feature type="region of interest" description="Disordered" evidence="17">
    <location>
        <begin position="1"/>
        <end position="24"/>
    </location>
</feature>
<dbReference type="EMBL" id="FPCK01000002">
    <property type="protein sequence ID" value="SFV36268.1"/>
    <property type="molecule type" value="Genomic_DNA"/>
</dbReference>
<dbReference type="PANTHER" id="PTHR10954:SF18">
    <property type="entry name" value="RIBONUCLEASE HII"/>
    <property type="match status" value="1"/>
</dbReference>
<comment type="similarity">
    <text evidence="5 14 16">Belongs to the RNase HII family.</text>
</comment>
<evidence type="ECO:0000259" key="18">
    <source>
        <dbReference type="PROSITE" id="PS51975"/>
    </source>
</evidence>
<evidence type="ECO:0000256" key="7">
    <source>
        <dbReference type="ARBA" id="ARBA00019179"/>
    </source>
</evidence>
<keyword evidence="8 14" id="KW-0963">Cytoplasm</keyword>
<dbReference type="InterPro" id="IPR024567">
    <property type="entry name" value="RNase_HII/HIII_dom"/>
</dbReference>
<comment type="subcellular location">
    <subcellularLocation>
        <location evidence="4 14">Cytoplasm</location>
    </subcellularLocation>
</comment>
<evidence type="ECO:0000256" key="5">
    <source>
        <dbReference type="ARBA" id="ARBA00007383"/>
    </source>
</evidence>
<keyword evidence="10 14" id="KW-0479">Metal-binding</keyword>
<comment type="catalytic activity">
    <reaction evidence="1 14 15 16">
        <text>Endonucleolytic cleavage to 5'-phosphomonoester.</text>
        <dbReference type="EC" id="3.1.26.4"/>
    </reaction>
</comment>
<dbReference type="AlphaFoldDB" id="A0A1I7NNP5"/>
<dbReference type="GO" id="GO:0030145">
    <property type="term" value="F:manganese ion binding"/>
    <property type="evidence" value="ECO:0007669"/>
    <property type="project" value="UniProtKB-UniRule"/>
</dbReference>
<keyword evidence="9 14" id="KW-0540">Nuclease</keyword>
<dbReference type="EC" id="3.1.26.4" evidence="6 14"/>
<evidence type="ECO:0000256" key="9">
    <source>
        <dbReference type="ARBA" id="ARBA00022722"/>
    </source>
</evidence>
<proteinExistence type="inferred from homology"/>
<dbReference type="SUPFAM" id="SSF53098">
    <property type="entry name" value="Ribonuclease H-like"/>
    <property type="match status" value="1"/>
</dbReference>
<dbReference type="GO" id="GO:0006298">
    <property type="term" value="P:mismatch repair"/>
    <property type="evidence" value="ECO:0007669"/>
    <property type="project" value="TreeGrafter"/>
</dbReference>
<evidence type="ECO:0000313" key="20">
    <source>
        <dbReference type="Proteomes" id="UP000199074"/>
    </source>
</evidence>
<evidence type="ECO:0000256" key="14">
    <source>
        <dbReference type="HAMAP-Rule" id="MF_00052"/>
    </source>
</evidence>
<evidence type="ECO:0000256" key="15">
    <source>
        <dbReference type="PROSITE-ProRule" id="PRU01319"/>
    </source>
</evidence>
<evidence type="ECO:0000256" key="4">
    <source>
        <dbReference type="ARBA" id="ARBA00004496"/>
    </source>
</evidence>
<evidence type="ECO:0000256" key="13">
    <source>
        <dbReference type="ARBA" id="ARBA00023211"/>
    </source>
</evidence>
<dbReference type="PROSITE" id="PS51975">
    <property type="entry name" value="RNASE_H_2"/>
    <property type="match status" value="1"/>
</dbReference>
<dbReference type="InterPro" id="IPR012337">
    <property type="entry name" value="RNaseH-like_sf"/>
</dbReference>
<organism evidence="19 20">
    <name type="scientific">Devosia crocina</name>
    <dbReference type="NCBI Taxonomy" id="429728"/>
    <lineage>
        <taxon>Bacteria</taxon>
        <taxon>Pseudomonadati</taxon>
        <taxon>Pseudomonadota</taxon>
        <taxon>Alphaproteobacteria</taxon>
        <taxon>Hyphomicrobiales</taxon>
        <taxon>Devosiaceae</taxon>
        <taxon>Devosia</taxon>
    </lineage>
</organism>
<comment type="cofactor">
    <cofactor evidence="14 15">
        <name>Mn(2+)</name>
        <dbReference type="ChEBI" id="CHEBI:29035"/>
    </cofactor>
    <cofactor evidence="14 15">
        <name>Mg(2+)</name>
        <dbReference type="ChEBI" id="CHEBI:18420"/>
    </cofactor>
    <text evidence="14 15">Manganese or magnesium. Binds 1 divalent metal ion per monomer in the absence of substrate. May bind a second metal ion after substrate binding.</text>
</comment>
<evidence type="ECO:0000256" key="1">
    <source>
        <dbReference type="ARBA" id="ARBA00000077"/>
    </source>
</evidence>
<dbReference type="NCBIfam" id="NF000595">
    <property type="entry name" value="PRK00015.1-3"/>
    <property type="match status" value="1"/>
</dbReference>
<evidence type="ECO:0000256" key="8">
    <source>
        <dbReference type="ARBA" id="ARBA00022490"/>
    </source>
</evidence>
<dbReference type="GO" id="GO:0043137">
    <property type="term" value="P:DNA replication, removal of RNA primer"/>
    <property type="evidence" value="ECO:0007669"/>
    <property type="project" value="TreeGrafter"/>
</dbReference>
<dbReference type="GO" id="GO:0005737">
    <property type="term" value="C:cytoplasm"/>
    <property type="evidence" value="ECO:0007669"/>
    <property type="project" value="UniProtKB-SubCell"/>
</dbReference>
<evidence type="ECO:0000256" key="6">
    <source>
        <dbReference type="ARBA" id="ARBA00012180"/>
    </source>
</evidence>
<reference evidence="19 20" key="1">
    <citation type="submission" date="2016-10" db="EMBL/GenBank/DDBJ databases">
        <authorList>
            <person name="de Groot N.N."/>
        </authorList>
    </citation>
    <scope>NUCLEOTIDE SEQUENCE [LARGE SCALE GENOMIC DNA]</scope>
    <source>
        <strain evidence="19 20">IPL20</strain>
    </source>
</reference>
<dbReference type="GO" id="GO:0032299">
    <property type="term" value="C:ribonuclease H2 complex"/>
    <property type="evidence" value="ECO:0007669"/>
    <property type="project" value="TreeGrafter"/>
</dbReference>
<feature type="binding site" evidence="14 15">
    <location>
        <position position="144"/>
    </location>
    <ligand>
        <name>a divalent metal cation</name>
        <dbReference type="ChEBI" id="CHEBI:60240"/>
    </ligand>
</feature>
<comment type="function">
    <text evidence="3 14 16">Endonuclease that specifically degrades the RNA of RNA-DNA hybrids.</text>
</comment>
<name>A0A1I7NNP5_9HYPH</name>
<gene>
    <name evidence="14" type="primary">rnhB</name>
    <name evidence="19" type="ORF">SAMN05216456_2406</name>
</gene>
<dbReference type="Pfam" id="PF01351">
    <property type="entry name" value="RNase_HII"/>
    <property type="match status" value="1"/>
</dbReference>
<keyword evidence="13 14" id="KW-0464">Manganese</keyword>
<dbReference type="InterPro" id="IPR036397">
    <property type="entry name" value="RNaseH_sf"/>
</dbReference>
<dbReference type="HAMAP" id="MF_00052_B">
    <property type="entry name" value="RNase_HII_B"/>
    <property type="match status" value="1"/>
</dbReference>
<dbReference type="PANTHER" id="PTHR10954">
    <property type="entry name" value="RIBONUCLEASE H2 SUBUNIT A"/>
    <property type="match status" value="1"/>
</dbReference>
<accession>A0A1I7NNP5</accession>
<dbReference type="InterPro" id="IPR001352">
    <property type="entry name" value="RNase_HII/HIII"/>
</dbReference>
<feature type="binding site" evidence="14 15">
    <location>
        <position position="54"/>
    </location>
    <ligand>
        <name>a divalent metal cation</name>
        <dbReference type="ChEBI" id="CHEBI:60240"/>
    </ligand>
</feature>
<dbReference type="Gene3D" id="3.30.420.10">
    <property type="entry name" value="Ribonuclease H-like superfamily/Ribonuclease H"/>
    <property type="match status" value="1"/>
</dbReference>
<dbReference type="STRING" id="429728.SAMN05216456_2406"/>
<dbReference type="CDD" id="cd07182">
    <property type="entry name" value="RNase_HII_bacteria_HII_like"/>
    <property type="match status" value="1"/>
</dbReference>
<evidence type="ECO:0000256" key="11">
    <source>
        <dbReference type="ARBA" id="ARBA00022759"/>
    </source>
</evidence>
<evidence type="ECO:0000313" key="19">
    <source>
        <dbReference type="EMBL" id="SFV36268.1"/>
    </source>
</evidence>
<evidence type="ECO:0000256" key="16">
    <source>
        <dbReference type="RuleBase" id="RU003515"/>
    </source>
</evidence>
<dbReference type="InterPro" id="IPR022898">
    <property type="entry name" value="RNase_HII"/>
</dbReference>
<evidence type="ECO:0000256" key="10">
    <source>
        <dbReference type="ARBA" id="ARBA00022723"/>
    </source>
</evidence>
<keyword evidence="11 14" id="KW-0255">Endonuclease</keyword>
<dbReference type="GO" id="GO:0003723">
    <property type="term" value="F:RNA binding"/>
    <property type="evidence" value="ECO:0007669"/>
    <property type="project" value="UniProtKB-UniRule"/>
</dbReference>
<comment type="cofactor">
    <cofactor evidence="2">
        <name>Mg(2+)</name>
        <dbReference type="ChEBI" id="CHEBI:18420"/>
    </cofactor>
</comment>
<keyword evidence="12 14" id="KW-0378">Hydrolase</keyword>
<sequence length="239" mass="24574">MNSSAACSVPKETTMPPKPAPAPDLFAAEADHPDFSHEAMFYARGAQCVVGVDEAGRGPLAGPVVVAAVRLDPDRIPSGLNDSKKLTAEKREALFAEITAVADVAVVSAPPSDILSLNIRGATLAAMARAVRALPCIADRVLVDGRDVPPNLPCGGTALIGGDGRSVSIAAASIIAKVMRDRMCAIMDCDAPLFGFAGHKGYSTPQHLLALNTHGPCRHHRTAFAPVAALLVAGSLAAS</sequence>
<feature type="binding site" evidence="14 15">
    <location>
        <position position="53"/>
    </location>
    <ligand>
        <name>a divalent metal cation</name>
        <dbReference type="ChEBI" id="CHEBI:60240"/>
    </ligand>
</feature>
<keyword evidence="20" id="KW-1185">Reference proteome</keyword>
<dbReference type="GO" id="GO:0004523">
    <property type="term" value="F:RNA-DNA hybrid ribonuclease activity"/>
    <property type="evidence" value="ECO:0007669"/>
    <property type="project" value="UniProtKB-UniRule"/>
</dbReference>
<protein>
    <recommendedName>
        <fullName evidence="7 14">Ribonuclease HII</fullName>
        <shortName evidence="14">RNase HII</shortName>
        <ecNumber evidence="6 14">3.1.26.4</ecNumber>
    </recommendedName>
</protein>
<evidence type="ECO:0000256" key="12">
    <source>
        <dbReference type="ARBA" id="ARBA00022801"/>
    </source>
</evidence>
<evidence type="ECO:0000256" key="3">
    <source>
        <dbReference type="ARBA" id="ARBA00004065"/>
    </source>
</evidence>
<feature type="domain" description="RNase H type-2" evidence="18">
    <location>
        <begin position="47"/>
        <end position="236"/>
    </location>
</feature>